<dbReference type="STRING" id="3775.A0A1Q3AQL2"/>
<evidence type="ECO:0000256" key="1">
    <source>
        <dbReference type="ARBA" id="ARBA00004308"/>
    </source>
</evidence>
<comment type="caution">
    <text evidence="3">The sequence shown here is derived from an EMBL/GenBank/DDBJ whole genome shotgun (WGS) entry which is preliminary data.</text>
</comment>
<dbReference type="Proteomes" id="UP000187406">
    <property type="component" value="Unassembled WGS sequence"/>
</dbReference>
<dbReference type="EMBL" id="BDDD01000051">
    <property type="protein sequence ID" value="GAV58028.1"/>
    <property type="molecule type" value="Genomic_DNA"/>
</dbReference>
<keyword evidence="4" id="KW-1185">Reference proteome</keyword>
<dbReference type="InParanoid" id="A0A1Q3AQL2"/>
<evidence type="ECO:0000313" key="3">
    <source>
        <dbReference type="EMBL" id="GAV58028.1"/>
    </source>
</evidence>
<reference evidence="4" key="1">
    <citation type="submission" date="2016-04" db="EMBL/GenBank/DDBJ databases">
        <title>Cephalotus genome sequencing.</title>
        <authorList>
            <person name="Fukushima K."/>
            <person name="Hasebe M."/>
            <person name="Fang X."/>
        </authorList>
    </citation>
    <scope>NUCLEOTIDE SEQUENCE [LARGE SCALE GENOMIC DNA]</scope>
    <source>
        <strain evidence="4">cv. St1</strain>
    </source>
</reference>
<protein>
    <submittedName>
        <fullName evidence="3">Uncharacterized protein</fullName>
    </submittedName>
</protein>
<comment type="subcellular location">
    <subcellularLocation>
        <location evidence="1">Endomembrane system</location>
    </subcellularLocation>
</comment>
<dbReference type="GO" id="GO:0012505">
    <property type="term" value="C:endomembrane system"/>
    <property type="evidence" value="ECO:0007669"/>
    <property type="project" value="UniProtKB-SubCell"/>
</dbReference>
<organism evidence="3 4">
    <name type="scientific">Cephalotus follicularis</name>
    <name type="common">Albany pitcher plant</name>
    <dbReference type="NCBI Taxonomy" id="3775"/>
    <lineage>
        <taxon>Eukaryota</taxon>
        <taxon>Viridiplantae</taxon>
        <taxon>Streptophyta</taxon>
        <taxon>Embryophyta</taxon>
        <taxon>Tracheophyta</taxon>
        <taxon>Spermatophyta</taxon>
        <taxon>Magnoliopsida</taxon>
        <taxon>eudicotyledons</taxon>
        <taxon>Gunneridae</taxon>
        <taxon>Pentapetalae</taxon>
        <taxon>rosids</taxon>
        <taxon>fabids</taxon>
        <taxon>Oxalidales</taxon>
        <taxon>Cephalotaceae</taxon>
        <taxon>Cephalotus</taxon>
    </lineage>
</organism>
<proteinExistence type="predicted"/>
<evidence type="ECO:0000313" key="4">
    <source>
        <dbReference type="Proteomes" id="UP000187406"/>
    </source>
</evidence>
<name>A0A1Q3AQL2_CEPFO</name>
<dbReference type="AlphaFoldDB" id="A0A1Q3AQL2"/>
<accession>A0A1Q3AQL2</accession>
<dbReference type="InterPro" id="IPR023175">
    <property type="entry name" value="Vta1/CALS_N_sf"/>
</dbReference>
<dbReference type="Gene3D" id="1.25.40.270">
    <property type="entry name" value="Vacuolar protein sorting-associated protein vta1"/>
    <property type="match status" value="1"/>
</dbReference>
<sequence>MERVKKSDAHEMQSFYQHYYKKYIQALQNAADKADRAQLTKAYQTANVLFEVLKAANVLQRLQILS</sequence>
<evidence type="ECO:0000256" key="2">
    <source>
        <dbReference type="ARBA" id="ARBA00023136"/>
    </source>
</evidence>
<gene>
    <name evidence="3" type="ORF">CFOL_v3_01564</name>
</gene>
<keyword evidence="2" id="KW-0472">Membrane</keyword>
<dbReference type="OrthoDB" id="1880850at2759"/>